<comment type="similarity">
    <text evidence="1">Belongs to the ATP-dependent AMP-binding enzyme family.</text>
</comment>
<gene>
    <name evidence="15" type="ORF">MTER_35660</name>
</gene>
<evidence type="ECO:0000313" key="15">
    <source>
        <dbReference type="EMBL" id="BBX24155.1"/>
    </source>
</evidence>
<dbReference type="InterPro" id="IPR016035">
    <property type="entry name" value="Acyl_Trfase/lysoPLipase"/>
</dbReference>
<accession>A0AAD1I1V9</accession>
<protein>
    <recommendedName>
        <fullName evidence="17">Beta-ketoacyl synthase</fullName>
    </recommendedName>
</protein>
<dbReference type="CDD" id="cd00833">
    <property type="entry name" value="PKS"/>
    <property type="match status" value="1"/>
</dbReference>
<dbReference type="FunFam" id="3.40.50.12780:FF:000013">
    <property type="entry name" value="Long-chain-fatty-acid--AMP ligase FadD32"/>
    <property type="match status" value="1"/>
</dbReference>
<feature type="compositionally biased region" description="Low complexity" evidence="12">
    <location>
        <begin position="594"/>
        <end position="607"/>
    </location>
</feature>
<dbReference type="Gene3D" id="3.30.300.30">
    <property type="match status" value="1"/>
</dbReference>
<dbReference type="PANTHER" id="PTHR43775">
    <property type="entry name" value="FATTY ACID SYNTHASE"/>
    <property type="match status" value="1"/>
</dbReference>
<dbReference type="GO" id="GO:0004312">
    <property type="term" value="F:fatty acid synthase activity"/>
    <property type="evidence" value="ECO:0007669"/>
    <property type="project" value="TreeGrafter"/>
</dbReference>
<feature type="region of interest" description="Disordered" evidence="12">
    <location>
        <begin position="585"/>
        <end position="608"/>
    </location>
</feature>
<dbReference type="InterPro" id="IPR014043">
    <property type="entry name" value="Acyl_transferase_dom"/>
</dbReference>
<dbReference type="PROSITE" id="PS00606">
    <property type="entry name" value="KS3_1"/>
    <property type="match status" value="1"/>
</dbReference>
<dbReference type="InterPro" id="IPR057326">
    <property type="entry name" value="KR_dom"/>
</dbReference>
<dbReference type="InterPro" id="IPR000873">
    <property type="entry name" value="AMP-dep_synth/lig_dom"/>
</dbReference>
<feature type="domain" description="Ketosynthase family 3 (KS3)" evidence="14">
    <location>
        <begin position="711"/>
        <end position="1134"/>
    </location>
</feature>
<dbReference type="Gene3D" id="3.30.70.3290">
    <property type="match status" value="1"/>
</dbReference>
<dbReference type="GO" id="GO:0031177">
    <property type="term" value="F:phosphopantetheine binding"/>
    <property type="evidence" value="ECO:0007669"/>
    <property type="project" value="InterPro"/>
</dbReference>
<dbReference type="SUPFAM" id="SSF51735">
    <property type="entry name" value="NAD(P)-binding Rossmann-fold domains"/>
    <property type="match status" value="2"/>
</dbReference>
<dbReference type="SUPFAM" id="SSF56801">
    <property type="entry name" value="Acetyl-CoA synthetase-like"/>
    <property type="match status" value="1"/>
</dbReference>
<dbReference type="SMART" id="SM00825">
    <property type="entry name" value="PKS_KS"/>
    <property type="match status" value="1"/>
</dbReference>
<evidence type="ECO:0000256" key="5">
    <source>
        <dbReference type="ARBA" id="ARBA00022679"/>
    </source>
</evidence>
<dbReference type="EMBL" id="AP022564">
    <property type="protein sequence ID" value="BBX24155.1"/>
    <property type="molecule type" value="Genomic_DNA"/>
</dbReference>
<dbReference type="InterPro" id="IPR036736">
    <property type="entry name" value="ACP-like_sf"/>
</dbReference>
<dbReference type="Gene3D" id="1.10.1200.10">
    <property type="entry name" value="ACP-like"/>
    <property type="match status" value="2"/>
</dbReference>
<evidence type="ECO:0000256" key="7">
    <source>
        <dbReference type="ARBA" id="ARBA00022857"/>
    </source>
</evidence>
<dbReference type="InterPro" id="IPR036291">
    <property type="entry name" value="NAD(P)-bd_dom_sf"/>
</dbReference>
<dbReference type="InterPro" id="IPR025110">
    <property type="entry name" value="AMP-bd_C"/>
</dbReference>
<keyword evidence="5" id="KW-0808">Transferase</keyword>
<evidence type="ECO:0000256" key="8">
    <source>
        <dbReference type="ARBA" id="ARBA00023098"/>
    </source>
</evidence>
<dbReference type="InterPro" id="IPR020845">
    <property type="entry name" value="AMP-binding_CS"/>
</dbReference>
<dbReference type="Pfam" id="PF00550">
    <property type="entry name" value="PP-binding"/>
    <property type="match status" value="2"/>
</dbReference>
<dbReference type="Pfam" id="PF23024">
    <property type="entry name" value="AMP-dom_DIP2-like"/>
    <property type="match status" value="1"/>
</dbReference>
<dbReference type="InterPro" id="IPR020806">
    <property type="entry name" value="PKS_PP-bd"/>
</dbReference>
<dbReference type="Pfam" id="PF16197">
    <property type="entry name" value="KAsynt_C_assoc"/>
    <property type="match status" value="1"/>
</dbReference>
<dbReference type="InterPro" id="IPR018201">
    <property type="entry name" value="Ketoacyl_synth_AS"/>
</dbReference>
<name>A0AAD1I1V9_9MYCO</name>
<evidence type="ECO:0000256" key="12">
    <source>
        <dbReference type="SAM" id="MobiDB-lite"/>
    </source>
</evidence>
<dbReference type="InterPro" id="IPR045851">
    <property type="entry name" value="AMP-bd_C_sf"/>
</dbReference>
<dbReference type="GO" id="GO:0006633">
    <property type="term" value="P:fatty acid biosynthetic process"/>
    <property type="evidence" value="ECO:0007669"/>
    <property type="project" value="InterPro"/>
</dbReference>
<dbReference type="FunFam" id="3.40.366.10:FF:000002">
    <property type="entry name" value="Probable polyketide synthase 2"/>
    <property type="match status" value="1"/>
</dbReference>
<feature type="domain" description="Carrier" evidence="13">
    <location>
        <begin position="2247"/>
        <end position="2321"/>
    </location>
</feature>
<dbReference type="Pfam" id="PF00501">
    <property type="entry name" value="AMP-binding"/>
    <property type="match status" value="1"/>
</dbReference>
<evidence type="ECO:0000256" key="3">
    <source>
        <dbReference type="ARBA" id="ARBA00022553"/>
    </source>
</evidence>
<evidence type="ECO:0000256" key="10">
    <source>
        <dbReference type="ARBA" id="ARBA00023315"/>
    </source>
</evidence>
<dbReference type="InterPro" id="IPR042099">
    <property type="entry name" value="ANL_N_sf"/>
</dbReference>
<dbReference type="CDD" id="cd05931">
    <property type="entry name" value="FAAL"/>
    <property type="match status" value="1"/>
</dbReference>
<dbReference type="PROSITE" id="PS52004">
    <property type="entry name" value="KS3_2"/>
    <property type="match status" value="1"/>
</dbReference>
<dbReference type="Pfam" id="PF00109">
    <property type="entry name" value="ketoacyl-synt"/>
    <property type="match status" value="1"/>
</dbReference>
<evidence type="ECO:0000256" key="1">
    <source>
        <dbReference type="ARBA" id="ARBA00006432"/>
    </source>
</evidence>
<dbReference type="SMART" id="SM00823">
    <property type="entry name" value="PKS_PP"/>
    <property type="match status" value="2"/>
</dbReference>
<dbReference type="PROSITE" id="PS00455">
    <property type="entry name" value="AMP_BINDING"/>
    <property type="match status" value="1"/>
</dbReference>
<evidence type="ECO:0000256" key="4">
    <source>
        <dbReference type="ARBA" id="ARBA00022598"/>
    </source>
</evidence>
<dbReference type="SUPFAM" id="SSF52151">
    <property type="entry name" value="FabD/lysophospholipase-like"/>
    <property type="match status" value="1"/>
</dbReference>
<dbReference type="SUPFAM" id="SSF53901">
    <property type="entry name" value="Thiolase-like"/>
    <property type="match status" value="1"/>
</dbReference>
<dbReference type="InterPro" id="IPR013968">
    <property type="entry name" value="PKS_KR"/>
</dbReference>
<keyword evidence="3" id="KW-0597">Phosphoprotein</keyword>
<dbReference type="GO" id="GO:0071766">
    <property type="term" value="P:Actinobacterium-type cell wall biogenesis"/>
    <property type="evidence" value="ECO:0007669"/>
    <property type="project" value="UniProtKB-ARBA"/>
</dbReference>
<feature type="coiled-coil region" evidence="11">
    <location>
        <begin position="1376"/>
        <end position="1403"/>
    </location>
</feature>
<keyword evidence="6" id="KW-0276">Fatty acid metabolism</keyword>
<dbReference type="SMART" id="SM01294">
    <property type="entry name" value="PKS_PP_betabranch"/>
    <property type="match status" value="1"/>
</dbReference>
<dbReference type="SUPFAM" id="SSF47336">
    <property type="entry name" value="ACP-like"/>
    <property type="match status" value="2"/>
</dbReference>
<dbReference type="SMART" id="SM00822">
    <property type="entry name" value="PKS_KR"/>
    <property type="match status" value="1"/>
</dbReference>
<evidence type="ECO:0000259" key="13">
    <source>
        <dbReference type="PROSITE" id="PS50075"/>
    </source>
</evidence>
<evidence type="ECO:0000256" key="6">
    <source>
        <dbReference type="ARBA" id="ARBA00022832"/>
    </source>
</evidence>
<dbReference type="PROSITE" id="PS50075">
    <property type="entry name" value="CARRIER"/>
    <property type="match status" value="2"/>
</dbReference>
<keyword evidence="8" id="KW-0443">Lipid metabolism</keyword>
<dbReference type="GO" id="GO:0016874">
    <property type="term" value="F:ligase activity"/>
    <property type="evidence" value="ECO:0007669"/>
    <property type="project" value="UniProtKB-KW"/>
</dbReference>
<dbReference type="Proteomes" id="UP000467636">
    <property type="component" value="Chromosome"/>
</dbReference>
<keyword evidence="10" id="KW-0012">Acyltransferase</keyword>
<dbReference type="PANTHER" id="PTHR43775:SF37">
    <property type="entry name" value="SI:DKEY-61P9.11"/>
    <property type="match status" value="1"/>
</dbReference>
<dbReference type="InterPro" id="IPR014031">
    <property type="entry name" value="Ketoacyl_synth_C"/>
</dbReference>
<sequence>MSGPDETVHTLRTLVDLLAQRARERGDKPAFTFSRDGDEHETSQVTYRELDLRARQIATDLQRQGASGQRVLVLCPPGLDFIASFFGCLYAGAIAIPVHPPMREHLIGRVESIIGDVQPGFALTTAEIEPRIKPAIDGLPGGQALQWSITDSYPPGSEAAWVAPQIDGDSVAMLQYTSGSTSAPKGVVLTHGNLVHNLLTIAEAWNPPHHSEITGVFWLPPYHDMGLIGGLLETLYVGGTSVLMPPTAFIKRPMRWLEAISRHRATITAAPNFAFDMCVELSSPQERAALDLSNWTVALCGAEPVRTATLEGFAEAFAPAGFRAESFYPVYGLAEGTLLVSGGSDSPLPLVQNVDRVALGDNRVVAVSADDPNVATLVGCGKPRGGQRVIIVDPDTRRECAADRVGEIWVAGGSVAHGYWGAPELSAETFAATLSDSGEGPFLRTGDLGFIHSGELFVTGRRKDLIIIRGTNHYPNDIELTVQNTNPGLLRGRGAVFSIAPEPGAAEQLVVVQEVDPSRLSGAAADEAMQVIRTAITENHSVRTHSVVLVQPLQLPTTSSGKIQRSACKQRYLDGELPVVAVWPPAAPEPTEPPAQAEPEPAPTVAAGSGKRGAAEISAWLVDRLSGELELPAAEIDPAKPFAFYGLDSIHAVRLSTALEQWLGCELAPTIAYEYPSIDILSQHLARSKTLAAETPAAGPAGERPERPAADEPIAIVGIGCRFPGADGPEAFWRLLSGGVDATSEVPADRWDVDAFYNPDPSVPGTAVTRRGGFLGQVDQFDFQFFGISPRESAQMDPQQRLLLEVAWEALEDAGQVPDALAGSRTGVFVGISTNDYGFLRLGQPQLVDAYTGTGNALSIAANRLSYTFDFHGPSLSVDTACSSSLVAVDLACRSLRDGECSMALAAGVNVILSPALAINFSKARVMAPDGRCKTFDADADGYVRGEGAGVVVLKPLSRALEDNDPIYAVIRGSATNSDGRTNGLIAPSGRAQEGVLTEAFRRAGLPAGAVQYVEAHGTGTSIGDAIEANALGTVLAEGRPQGSRCLVGSVKTNIGHLEAAAGVAGLIKVALALQHRQIPASLNYTEPNPHIGFDRLPLEVVQTLTPWPAGSRAIAGVSSFGFGGTNAHVVLTEAPQVRGGHPDDTAAPRAELLALSARSPEALTALVGEYEMALFSSGLGGGRALTDLCYTAGARRGHHDYRLAVVGDSPAALFESLSAYRQGESRPGLSVGHCSAGRAVGSRGVTFIFSGQGSQWHGMAQRLQADEPVFADALAACDNALHPHLGHSILKELAKPQERSKLTDIGILQPTIFAIQVALAALWRSWGVEPAAVVGHSLGEVAAAHVAGALSLEDAARVICARARMLRGVRGRGAMMVTETTLAEAQELIAGHEREVAVAASNSHRSTVLAGERKVLEELMAKLTRRDRFCRWIEVDVASHSPQMEALGAGLRGSLVKLKPTAPTVPMYSTVTGELVGEKLLDADYWVANLCSPVRFSPALRRLLETGHDTFVELSPHPILLTAAREDVEDLRRSCTLLPSMRRDDDGRSTMLGSLGALYTLGQPVAWEQIYPEGSRCVPAPTYPWQRVHSWLDAGSIAAPRHNGAVVPGGGWRGPIRSATQPGTVLTEIDVTTGALSAEQLGELAGQAVEVAFGPGNRSVGALNLNGGPVAAHTVQFALADDAFECYGSTAGAEWSLLATGSIVAGRSGVPAITTAPADPADRSYRVRWQPASLPIDGGGRSEGRPAEPGSWLILSDGSVADTLRDHLEAQAQSCVLVEPVVGLAEIERVSADSYRLDPGRPEHFGELLRAAFGGDRPPCRGVVHLWNLLDASPANTGIESLETATTVGTLSVVHLIQALTLAGWPESPRLWLVTRGAQPAGDNGSAGLSVGQAPVWGLGRSIDHEHPEFRATGVDLSADGGPEELRGLFGEIWSDDRETDVALRGHRRYVARLEPYRETSGQPGAFTLGDQATYLVTGGLGAVGGEVAGWLLERGARHLVLMGRGAPSATAEATLAALRAAGAQVTVARGDVTKADDVAAVLATIAATMPPLRGVVHAAGTVDDAILARLDAAKLREVMAPKVQGAWNLHTLTAGAELDFFVLFSSAASVLGSPGAANYGAANAFLDALAWHRRASGQPALSVNFGPWAGLGMFTNSELHRHFSHYGVEGMPAQDYFAALTALLAGSGELAPQVMVLDIDWALWRPSAQSPLLRDLQVPGGPQDAAIGSGLFETVQAADPQERRRLLETYLRDLVAGKLGLAPAGLDIAAPLNSLGVDSLITLELRIQVERELGIVVPVARLLDGPSVASLSAWLGEQLDSRAGAAGPAAPEPAVSPETTAQETELLSQVSDLSDDAVDALLQKMLADGEHAKDGG</sequence>
<keyword evidence="7" id="KW-0521">NADP</keyword>
<dbReference type="Pfam" id="PF08659">
    <property type="entry name" value="KR"/>
    <property type="match status" value="1"/>
</dbReference>
<dbReference type="SUPFAM" id="SSF55048">
    <property type="entry name" value="Probable ACP-binding domain of malonyl-CoA ACP transacylase"/>
    <property type="match status" value="1"/>
</dbReference>
<evidence type="ECO:0000256" key="2">
    <source>
        <dbReference type="ARBA" id="ARBA00022450"/>
    </source>
</evidence>
<dbReference type="InterPro" id="IPR050091">
    <property type="entry name" value="PKS_NRPS_Biosynth_Enz"/>
</dbReference>
<dbReference type="SMART" id="SM00827">
    <property type="entry name" value="PKS_AT"/>
    <property type="match status" value="1"/>
</dbReference>
<dbReference type="Pfam" id="PF02801">
    <property type="entry name" value="Ketoacyl-synt_C"/>
    <property type="match status" value="1"/>
</dbReference>
<reference evidence="15 16" key="1">
    <citation type="journal article" date="2019" name="Emerg. Microbes Infect.">
        <title>Comprehensive subspecies identification of 175 nontuberculous mycobacteria species based on 7547 genomic profiles.</title>
        <authorList>
            <person name="Matsumoto Y."/>
            <person name="Kinjo T."/>
            <person name="Motooka D."/>
            <person name="Nabeya D."/>
            <person name="Jung N."/>
            <person name="Uechi K."/>
            <person name="Horii T."/>
            <person name="Iida T."/>
            <person name="Fujita J."/>
            <person name="Nakamura S."/>
        </authorList>
    </citation>
    <scope>NUCLEOTIDE SEQUENCE [LARGE SCALE GENOMIC DNA]</scope>
    <source>
        <strain evidence="15 16">JCM 12143</strain>
    </source>
</reference>
<evidence type="ECO:0000256" key="9">
    <source>
        <dbReference type="ARBA" id="ARBA00023268"/>
    </source>
</evidence>
<dbReference type="CDD" id="cd08955">
    <property type="entry name" value="KR_2_FAS_SDR_x"/>
    <property type="match status" value="1"/>
</dbReference>
<keyword evidence="11" id="KW-0175">Coiled coil</keyword>
<keyword evidence="16" id="KW-1185">Reference proteome</keyword>
<dbReference type="RefSeq" id="WP_085260844.1">
    <property type="nucleotide sequence ID" value="NZ_AP022564.1"/>
</dbReference>
<dbReference type="InterPro" id="IPR016036">
    <property type="entry name" value="Malonyl_transacylase_ACP-bd"/>
</dbReference>
<dbReference type="Gene3D" id="3.40.366.10">
    <property type="entry name" value="Malonyl-Coenzyme A Acyl Carrier Protein, domain 2"/>
    <property type="match status" value="1"/>
</dbReference>
<dbReference type="InterPro" id="IPR032821">
    <property type="entry name" value="PKS_assoc"/>
</dbReference>
<dbReference type="InterPro" id="IPR020841">
    <property type="entry name" value="PKS_Beta-ketoAc_synthase_dom"/>
</dbReference>
<dbReference type="GO" id="GO:0004315">
    <property type="term" value="F:3-oxoacyl-[acyl-carrier-protein] synthase activity"/>
    <property type="evidence" value="ECO:0007669"/>
    <property type="project" value="InterPro"/>
</dbReference>
<keyword evidence="9" id="KW-0511">Multifunctional enzyme</keyword>
<evidence type="ECO:0008006" key="17">
    <source>
        <dbReference type="Google" id="ProtNLM"/>
    </source>
</evidence>
<dbReference type="InterPro" id="IPR016039">
    <property type="entry name" value="Thiolase-like"/>
</dbReference>
<feature type="domain" description="Carrier" evidence="13">
    <location>
        <begin position="612"/>
        <end position="689"/>
    </location>
</feature>
<evidence type="ECO:0000313" key="16">
    <source>
        <dbReference type="Proteomes" id="UP000467636"/>
    </source>
</evidence>
<keyword evidence="2" id="KW-0596">Phosphopantetheine</keyword>
<feature type="region of interest" description="Disordered" evidence="12">
    <location>
        <begin position="2325"/>
        <end position="2349"/>
    </location>
</feature>
<evidence type="ECO:0000259" key="14">
    <source>
        <dbReference type="PROSITE" id="PS52004"/>
    </source>
</evidence>
<dbReference type="Pfam" id="PF00698">
    <property type="entry name" value="Acyl_transf_1"/>
    <property type="match status" value="1"/>
</dbReference>
<dbReference type="InterPro" id="IPR001227">
    <property type="entry name" value="Ac_transferase_dom_sf"/>
</dbReference>
<dbReference type="FunFam" id="3.40.47.10:FF:000019">
    <property type="entry name" value="Polyketide synthase type I"/>
    <property type="match status" value="1"/>
</dbReference>
<dbReference type="Gene3D" id="3.40.47.10">
    <property type="match status" value="1"/>
</dbReference>
<keyword evidence="4" id="KW-0436">Ligase</keyword>
<dbReference type="Gene3D" id="3.40.50.720">
    <property type="entry name" value="NAD(P)-binding Rossmann-like Domain"/>
    <property type="match status" value="1"/>
</dbReference>
<dbReference type="InterPro" id="IPR014030">
    <property type="entry name" value="Ketoacyl_synth_N"/>
</dbReference>
<proteinExistence type="inferred from homology"/>
<evidence type="ECO:0000256" key="11">
    <source>
        <dbReference type="SAM" id="Coils"/>
    </source>
</evidence>
<dbReference type="InterPro" id="IPR040097">
    <property type="entry name" value="FAAL/FAAC"/>
</dbReference>
<organism evidence="15 16">
    <name type="scientific">Mycolicibacter terrae</name>
    <dbReference type="NCBI Taxonomy" id="1788"/>
    <lineage>
        <taxon>Bacteria</taxon>
        <taxon>Bacillati</taxon>
        <taxon>Actinomycetota</taxon>
        <taxon>Actinomycetes</taxon>
        <taxon>Mycobacteriales</taxon>
        <taxon>Mycobacteriaceae</taxon>
        <taxon>Mycolicibacter</taxon>
    </lineage>
</organism>
<dbReference type="InterPro" id="IPR009081">
    <property type="entry name" value="PP-bd_ACP"/>
</dbReference>
<dbReference type="Gene3D" id="3.40.50.12780">
    <property type="entry name" value="N-terminal domain of ligase-like"/>
    <property type="match status" value="1"/>
</dbReference>